<evidence type="ECO:0000256" key="5">
    <source>
        <dbReference type="ARBA" id="ARBA00022857"/>
    </source>
</evidence>
<dbReference type="PROSITE" id="PS00075">
    <property type="entry name" value="DHFR_1"/>
    <property type="match status" value="1"/>
</dbReference>
<dbReference type="UniPathway" id="UPA00077">
    <property type="reaction ID" value="UER00158"/>
</dbReference>
<dbReference type="PRINTS" id="PR00070">
    <property type="entry name" value="DHFR"/>
</dbReference>
<evidence type="ECO:0000256" key="1">
    <source>
        <dbReference type="ARBA" id="ARBA00004903"/>
    </source>
</evidence>
<evidence type="ECO:0000256" key="8">
    <source>
        <dbReference type="SAM" id="MobiDB-lite"/>
    </source>
</evidence>
<dbReference type="SUPFAM" id="SSF53597">
    <property type="entry name" value="Dihydrofolate reductase-like"/>
    <property type="match status" value="1"/>
</dbReference>
<feature type="compositionally biased region" description="Basic and acidic residues" evidence="8">
    <location>
        <begin position="126"/>
        <end position="140"/>
    </location>
</feature>
<evidence type="ECO:0000259" key="9">
    <source>
        <dbReference type="PROSITE" id="PS51330"/>
    </source>
</evidence>
<sequence>MTTSIANPRMPAKLPPLTLVVATTPITTPTNPGILKLGIGKEGTLPWPRIKKDMSFFARVTTRPPATATASGSASPAINAVIMGRKTYDSIPAKFRPLSKRLNVIITRDESGSVKERAIADWNASRKRELEKQADQDTDKAAATSTSTEEPEVIVSSSLEDALSTLQRNFVISSSSDVQGGKKRLGNVYIMGGSEIYASSLRLTADALGENNPLRIVMTDIRRRADGNAQCDVEDLVDGFECDTCFPLDGKGLKEGWNKVPSEKLAEWVGEAVSSDWTWEGDIAMKISGYEKL</sequence>
<dbReference type="AlphaFoldDB" id="A0A022VYC4"/>
<dbReference type="OrthoDB" id="414698at2759"/>
<evidence type="ECO:0000256" key="4">
    <source>
        <dbReference type="ARBA" id="ARBA00022563"/>
    </source>
</evidence>
<comment type="pathway">
    <text evidence="1">Cofactor biosynthesis; tetrahydrofolate biosynthesis; 5,6,7,8-tetrahydrofolate from 7,8-dihydrofolate: step 1/1.</text>
</comment>
<dbReference type="GO" id="GO:0005739">
    <property type="term" value="C:mitochondrion"/>
    <property type="evidence" value="ECO:0007669"/>
    <property type="project" value="TreeGrafter"/>
</dbReference>
<dbReference type="InterPro" id="IPR001796">
    <property type="entry name" value="DHFR_dom"/>
</dbReference>
<comment type="similarity">
    <text evidence="7">Belongs to the dihydrofolate reductase family.</text>
</comment>
<keyword evidence="5" id="KW-0521">NADP</keyword>
<dbReference type="GO" id="GO:0004146">
    <property type="term" value="F:dihydrofolate reductase activity"/>
    <property type="evidence" value="ECO:0007669"/>
    <property type="project" value="UniProtKB-EC"/>
</dbReference>
<gene>
    <name evidence="10" type="ORF">H103_05761</name>
</gene>
<dbReference type="GO" id="GO:0050661">
    <property type="term" value="F:NADP binding"/>
    <property type="evidence" value="ECO:0007669"/>
    <property type="project" value="InterPro"/>
</dbReference>
<dbReference type="Gene3D" id="3.40.430.10">
    <property type="entry name" value="Dihydrofolate Reductase, subunit A"/>
    <property type="match status" value="1"/>
</dbReference>
<dbReference type="GO" id="GO:0046655">
    <property type="term" value="P:folic acid metabolic process"/>
    <property type="evidence" value="ECO:0007669"/>
    <property type="project" value="TreeGrafter"/>
</dbReference>
<proteinExistence type="inferred from homology"/>
<evidence type="ECO:0000256" key="3">
    <source>
        <dbReference type="ARBA" id="ARBA00018886"/>
    </source>
</evidence>
<organism evidence="10">
    <name type="scientific">Trichophyton rubrum CBS 288.86</name>
    <dbReference type="NCBI Taxonomy" id="1215330"/>
    <lineage>
        <taxon>Eukaryota</taxon>
        <taxon>Fungi</taxon>
        <taxon>Dikarya</taxon>
        <taxon>Ascomycota</taxon>
        <taxon>Pezizomycotina</taxon>
        <taxon>Eurotiomycetes</taxon>
        <taxon>Eurotiomycetidae</taxon>
        <taxon>Onygenales</taxon>
        <taxon>Arthrodermataceae</taxon>
        <taxon>Trichophyton</taxon>
    </lineage>
</organism>
<keyword evidence="4" id="KW-0554">One-carbon metabolism</keyword>
<dbReference type="InterPro" id="IPR024072">
    <property type="entry name" value="DHFR-like_dom_sf"/>
</dbReference>
<name>A0A022VYC4_TRIRU</name>
<evidence type="ECO:0000313" key="10">
    <source>
        <dbReference type="EMBL" id="EZF50949.1"/>
    </source>
</evidence>
<evidence type="ECO:0000256" key="2">
    <source>
        <dbReference type="ARBA" id="ARBA00012856"/>
    </source>
</evidence>
<dbReference type="HOGENOM" id="CLU_043966_2_0_1"/>
<dbReference type="EC" id="1.5.1.3" evidence="2"/>
<dbReference type="EMBL" id="KK207876">
    <property type="protein sequence ID" value="EZF50949.1"/>
    <property type="molecule type" value="Genomic_DNA"/>
</dbReference>
<reference evidence="10" key="1">
    <citation type="submission" date="2014-02" db="EMBL/GenBank/DDBJ databases">
        <title>The Genome Sequence of Trichophyton rubrum (morphotype fischeri) CBS 288.86.</title>
        <authorList>
            <consortium name="The Broad Institute Genomics Platform"/>
            <person name="Cuomo C.A."/>
            <person name="White T.C."/>
            <person name="Graser Y."/>
            <person name="Martinez-Rossi N."/>
            <person name="Heitman J."/>
            <person name="Young S.K."/>
            <person name="Zeng Q."/>
            <person name="Gargeya S."/>
            <person name="Abouelleil A."/>
            <person name="Alvarado L."/>
            <person name="Chapman S.B."/>
            <person name="Gainer-Dewar J."/>
            <person name="Goldberg J."/>
            <person name="Griggs A."/>
            <person name="Gujja S."/>
            <person name="Hansen M."/>
            <person name="Howarth C."/>
            <person name="Imamovic A."/>
            <person name="Larimer J."/>
            <person name="Martinez D."/>
            <person name="Murphy C."/>
            <person name="Pearson M.D."/>
            <person name="Persinoti G."/>
            <person name="Poon T."/>
            <person name="Priest M."/>
            <person name="Roberts A.D."/>
            <person name="Saif S."/>
            <person name="Shea T.D."/>
            <person name="Sykes S.N."/>
            <person name="Wortman J."/>
            <person name="Nusbaum C."/>
            <person name="Birren B."/>
        </authorList>
    </citation>
    <scope>NUCLEOTIDE SEQUENCE [LARGE SCALE GENOMIC DNA]</scope>
    <source>
        <strain evidence="10">CBS 288.86</strain>
    </source>
</reference>
<dbReference type="InterPro" id="IPR012259">
    <property type="entry name" value="DHFR"/>
</dbReference>
<dbReference type="GO" id="GO:0006730">
    <property type="term" value="P:one-carbon metabolic process"/>
    <property type="evidence" value="ECO:0007669"/>
    <property type="project" value="UniProtKB-KW"/>
</dbReference>
<evidence type="ECO:0000256" key="6">
    <source>
        <dbReference type="ARBA" id="ARBA00023002"/>
    </source>
</evidence>
<keyword evidence="6" id="KW-0560">Oxidoreductase</keyword>
<feature type="region of interest" description="Disordered" evidence="8">
    <location>
        <begin position="126"/>
        <end position="152"/>
    </location>
</feature>
<dbReference type="GO" id="GO:0046654">
    <property type="term" value="P:tetrahydrofolate biosynthetic process"/>
    <property type="evidence" value="ECO:0007669"/>
    <property type="project" value="UniProtKB-UniPathway"/>
</dbReference>
<evidence type="ECO:0000256" key="7">
    <source>
        <dbReference type="RuleBase" id="RU004474"/>
    </source>
</evidence>
<dbReference type="PANTHER" id="PTHR48069:SF3">
    <property type="entry name" value="DIHYDROFOLATE REDUCTASE"/>
    <property type="match status" value="1"/>
</dbReference>
<dbReference type="Pfam" id="PF00186">
    <property type="entry name" value="DHFR_1"/>
    <property type="match status" value="1"/>
</dbReference>
<dbReference type="GO" id="GO:0046452">
    <property type="term" value="P:dihydrofolate metabolic process"/>
    <property type="evidence" value="ECO:0007669"/>
    <property type="project" value="TreeGrafter"/>
</dbReference>
<dbReference type="CDD" id="cd00209">
    <property type="entry name" value="DHFR"/>
    <property type="match status" value="1"/>
</dbReference>
<protein>
    <recommendedName>
        <fullName evidence="3">Dihydrofolate reductase</fullName>
        <ecNumber evidence="2">1.5.1.3</ecNumber>
    </recommendedName>
</protein>
<dbReference type="Proteomes" id="UP000023758">
    <property type="component" value="Unassembled WGS sequence"/>
</dbReference>
<accession>A0A022VYC4</accession>
<dbReference type="PROSITE" id="PS51330">
    <property type="entry name" value="DHFR_2"/>
    <property type="match status" value="1"/>
</dbReference>
<dbReference type="InterPro" id="IPR017925">
    <property type="entry name" value="DHFR_CS"/>
</dbReference>
<feature type="domain" description="DHFR" evidence="9">
    <location>
        <begin position="16"/>
        <end position="292"/>
    </location>
</feature>
<dbReference type="PANTHER" id="PTHR48069">
    <property type="entry name" value="DIHYDROFOLATE REDUCTASE"/>
    <property type="match status" value="1"/>
</dbReference>